<organism evidence="2 3">
    <name type="scientific">Hyperthermus butylicus (strain DSM 5456 / JCM 9403 / PLM1-5)</name>
    <dbReference type="NCBI Taxonomy" id="415426"/>
    <lineage>
        <taxon>Archaea</taxon>
        <taxon>Thermoproteota</taxon>
        <taxon>Thermoprotei</taxon>
        <taxon>Desulfurococcales</taxon>
        <taxon>Pyrodictiaceae</taxon>
        <taxon>Hyperthermus</taxon>
    </lineage>
</organism>
<dbReference type="AlphaFoldDB" id="A2BJK4"/>
<reference evidence="2 3" key="1">
    <citation type="journal article" date="2007" name="Archaea">
        <title>The genome of Hyperthermus butylicus: a sulfur-reducing, peptide fermenting, neutrophilic Crenarchaeote growing up to 108 degrees C.</title>
        <authorList>
            <person name="Brugger K."/>
            <person name="Chen L."/>
            <person name="Stark M."/>
            <person name="Zibat A."/>
            <person name="Redder P."/>
            <person name="Ruepp A."/>
            <person name="Awayez M."/>
            <person name="She Q."/>
            <person name="Garrett R.A."/>
            <person name="Klenk H.P."/>
        </authorList>
    </citation>
    <scope>NUCLEOTIDE SEQUENCE [LARGE SCALE GENOMIC DNA]</scope>
    <source>
        <strain evidence="3">DSM 5456 / JCM 9403 / PLM1-5</strain>
    </source>
</reference>
<evidence type="ECO:0000313" key="3">
    <source>
        <dbReference type="Proteomes" id="UP000002593"/>
    </source>
</evidence>
<keyword evidence="1" id="KW-0472">Membrane</keyword>
<dbReference type="EMBL" id="CP000493">
    <property type="protein sequence ID" value="ABM80165.1"/>
    <property type="molecule type" value="Genomic_DNA"/>
</dbReference>
<keyword evidence="1" id="KW-1133">Transmembrane helix</keyword>
<accession>A2BJK4</accession>
<evidence type="ECO:0000256" key="1">
    <source>
        <dbReference type="SAM" id="Phobius"/>
    </source>
</evidence>
<dbReference type="RefSeq" id="WP_011821483.1">
    <property type="nucleotide sequence ID" value="NC_008818.1"/>
</dbReference>
<name>A2BJK4_HYPBU</name>
<dbReference type="KEGG" id="hbu:Hbut_0293"/>
<proteinExistence type="predicted"/>
<dbReference type="GeneID" id="4781696"/>
<protein>
    <submittedName>
        <fullName evidence="2">Uncharacterized protein</fullName>
    </submittedName>
</protein>
<dbReference type="Proteomes" id="UP000002593">
    <property type="component" value="Chromosome"/>
</dbReference>
<feature type="transmembrane region" description="Helical" evidence="1">
    <location>
        <begin position="6"/>
        <end position="27"/>
    </location>
</feature>
<dbReference type="HOGENOM" id="CLU_1943831_0_0_2"/>
<gene>
    <name evidence="2" type="ordered locus">Hbut_0293</name>
</gene>
<keyword evidence="3" id="KW-1185">Reference proteome</keyword>
<dbReference type="EnsemblBacteria" id="ABM80165">
    <property type="protein sequence ID" value="ABM80165"/>
    <property type="gene ID" value="Hbut_0293"/>
</dbReference>
<evidence type="ECO:0000313" key="2">
    <source>
        <dbReference type="EMBL" id="ABM80165.1"/>
    </source>
</evidence>
<keyword evidence="1" id="KW-0812">Transmembrane</keyword>
<dbReference type="STRING" id="415426.Hbut_0293"/>
<sequence>MLVAARYSFAIVSAILMAGLVAPLLVFGIEVYMDKSLFEIYVVSAKPYNATHLDVTVKVVYRGSVPLTDAYIYSSGSSAKLGTLGPGYSQKLVHLYIPVDGAEDMVRLGFKIAGIYQVMVEVKLHLAKT</sequence>